<dbReference type="GO" id="GO:0030288">
    <property type="term" value="C:outer membrane-bounded periplasmic space"/>
    <property type="evidence" value="ECO:0007669"/>
    <property type="project" value="TreeGrafter"/>
</dbReference>
<feature type="signal peptide" evidence="3">
    <location>
        <begin position="1"/>
        <end position="33"/>
    </location>
</feature>
<keyword evidence="3" id="KW-0732">Signal</keyword>
<name>A0A9D7HWN3_9PROT</name>
<keyword evidence="1" id="KW-0813">Transport</keyword>
<dbReference type="AlphaFoldDB" id="A0A9D7HWN3"/>
<dbReference type="GO" id="GO:0015679">
    <property type="term" value="P:plasma membrane copper ion transport"/>
    <property type="evidence" value="ECO:0007669"/>
    <property type="project" value="TreeGrafter"/>
</dbReference>
<accession>A0A9D7HWN3</accession>
<feature type="compositionally biased region" description="Basic and acidic residues" evidence="2">
    <location>
        <begin position="195"/>
        <end position="214"/>
    </location>
</feature>
<feature type="region of interest" description="Disordered" evidence="2">
    <location>
        <begin position="325"/>
        <end position="345"/>
    </location>
</feature>
<protein>
    <submittedName>
        <fullName evidence="4">Efflux transporter periplasmic adaptor subunit</fullName>
    </submittedName>
</protein>
<comment type="caution">
    <text evidence="4">The sequence shown here is derived from an EMBL/GenBank/DDBJ whole genome shotgun (WGS) entry which is preliminary data.</text>
</comment>
<feature type="region of interest" description="Disordered" evidence="2">
    <location>
        <begin position="195"/>
        <end position="218"/>
    </location>
</feature>
<dbReference type="EMBL" id="JADJEV010000005">
    <property type="protein sequence ID" value="MBK6975670.1"/>
    <property type="molecule type" value="Genomic_DNA"/>
</dbReference>
<evidence type="ECO:0000313" key="4">
    <source>
        <dbReference type="EMBL" id="MBK6975670.1"/>
    </source>
</evidence>
<proteinExistence type="predicted"/>
<dbReference type="Proteomes" id="UP000807785">
    <property type="component" value="Unassembled WGS sequence"/>
</dbReference>
<evidence type="ECO:0000256" key="1">
    <source>
        <dbReference type="ARBA" id="ARBA00022448"/>
    </source>
</evidence>
<sequence>MASIGFSPTRPRYRAARGIGICLWLAIGAPALAADHVDINAAQIKALGIEVAPLGARRAAELGGLAAQVVVPNRQMYVVSAPLAALIGRIGGGQRVGRAGQVLARLQSPMLAELQRGYLQSSVQARLAADKLQRDEALFRDGIIAESRLRTSRGQQAEAGAALAERRQALRMAGVRVCAGQARCRQGRWRLDRRARAGRWRDPRTDGQRGEPSRPPHRSFGWRNSIRWLEIQVPAAKLARISAGAAVSVPAAKSGGRVVSIGRSVGANQTALVRAEITAGSAALNPGQMVEASIGVADATNEPCFRSRPLRSCVTKAACCCSCRPRPASPRHRSRLPARAVSAAA</sequence>
<dbReference type="InterPro" id="IPR051909">
    <property type="entry name" value="MFP_Cation_Efflux"/>
</dbReference>
<dbReference type="GO" id="GO:0046914">
    <property type="term" value="F:transition metal ion binding"/>
    <property type="evidence" value="ECO:0007669"/>
    <property type="project" value="TreeGrafter"/>
</dbReference>
<evidence type="ECO:0000256" key="3">
    <source>
        <dbReference type="SAM" id="SignalP"/>
    </source>
</evidence>
<organism evidence="4 5">
    <name type="scientific">Candidatus Methylophosphatis roskildensis</name>
    <dbReference type="NCBI Taxonomy" id="2899263"/>
    <lineage>
        <taxon>Bacteria</taxon>
        <taxon>Pseudomonadati</taxon>
        <taxon>Pseudomonadota</taxon>
        <taxon>Betaproteobacteria</taxon>
        <taxon>Nitrosomonadales</taxon>
        <taxon>Sterolibacteriaceae</taxon>
        <taxon>Candidatus Methylophosphatis</taxon>
    </lineage>
</organism>
<dbReference type="GO" id="GO:0060003">
    <property type="term" value="P:copper ion export"/>
    <property type="evidence" value="ECO:0007669"/>
    <property type="project" value="TreeGrafter"/>
</dbReference>
<feature type="chain" id="PRO_5038605465" evidence="3">
    <location>
        <begin position="34"/>
        <end position="345"/>
    </location>
</feature>
<evidence type="ECO:0000313" key="5">
    <source>
        <dbReference type="Proteomes" id="UP000807785"/>
    </source>
</evidence>
<dbReference type="PANTHER" id="PTHR30097">
    <property type="entry name" value="CATION EFFLUX SYSTEM PROTEIN CUSB"/>
    <property type="match status" value="1"/>
</dbReference>
<gene>
    <name evidence="4" type="ORF">IPH26_22915</name>
</gene>
<reference evidence="4" key="1">
    <citation type="submission" date="2020-10" db="EMBL/GenBank/DDBJ databases">
        <title>Connecting structure to function with the recovery of over 1000 high-quality activated sludge metagenome-assembled genomes encoding full-length rRNA genes using long-read sequencing.</title>
        <authorList>
            <person name="Singleton C.M."/>
            <person name="Petriglieri F."/>
            <person name="Kristensen J.M."/>
            <person name="Kirkegaard R.H."/>
            <person name="Michaelsen T.Y."/>
            <person name="Andersen M.H."/>
            <person name="Karst S.M."/>
            <person name="Dueholm M.S."/>
            <person name="Nielsen P.H."/>
            <person name="Albertsen M."/>
        </authorList>
    </citation>
    <scope>NUCLEOTIDE SEQUENCE</scope>
    <source>
        <strain evidence="4">Bjer_18-Q3-R1-45_BAT3C.347</strain>
    </source>
</reference>
<dbReference type="PANTHER" id="PTHR30097:SF4">
    <property type="entry name" value="SLR6042 PROTEIN"/>
    <property type="match status" value="1"/>
</dbReference>
<evidence type="ECO:0000256" key="2">
    <source>
        <dbReference type="SAM" id="MobiDB-lite"/>
    </source>
</evidence>